<dbReference type="EMBL" id="QVLU01000005">
    <property type="protein sequence ID" value="RGE72712.1"/>
    <property type="molecule type" value="Genomic_DNA"/>
</dbReference>
<evidence type="ECO:0000313" key="1">
    <source>
        <dbReference type="EMBL" id="RGE60335.1"/>
    </source>
</evidence>
<protein>
    <submittedName>
        <fullName evidence="1">SAM-dependent methyltransferase</fullName>
    </submittedName>
</protein>
<dbReference type="AlphaFoldDB" id="A0A3E3I536"/>
<dbReference type="Pfam" id="PF12847">
    <property type="entry name" value="Methyltransf_18"/>
    <property type="match status" value="1"/>
</dbReference>
<organism evidence="1 3">
    <name type="scientific">Eisenbergiella massiliensis</name>
    <dbReference type="NCBI Taxonomy" id="1720294"/>
    <lineage>
        <taxon>Bacteria</taxon>
        <taxon>Bacillati</taxon>
        <taxon>Bacillota</taxon>
        <taxon>Clostridia</taxon>
        <taxon>Lachnospirales</taxon>
        <taxon>Lachnospiraceae</taxon>
        <taxon>Eisenbergiella</taxon>
    </lineage>
</organism>
<keyword evidence="1" id="KW-0489">Methyltransferase</keyword>
<dbReference type="PANTHER" id="PTHR38451">
    <property type="entry name" value="TRNA (ADENINE(22)-N(1))-METHYLTRANSFERASE"/>
    <property type="match status" value="1"/>
</dbReference>
<dbReference type="SUPFAM" id="SSF53335">
    <property type="entry name" value="S-adenosyl-L-methionine-dependent methyltransferases"/>
    <property type="match status" value="1"/>
</dbReference>
<evidence type="ECO:0000313" key="4">
    <source>
        <dbReference type="Proteomes" id="UP000261166"/>
    </source>
</evidence>
<comment type="caution">
    <text evidence="1">The sequence shown here is derived from an EMBL/GenBank/DDBJ whole genome shotgun (WGS) entry which is preliminary data.</text>
</comment>
<dbReference type="InterPro" id="IPR029063">
    <property type="entry name" value="SAM-dependent_MTases_sf"/>
</dbReference>
<reference evidence="1 4" key="1">
    <citation type="submission" date="2018-08" db="EMBL/GenBank/DDBJ databases">
        <title>A genome reference for cultivated species of the human gut microbiota.</title>
        <authorList>
            <person name="Zou Y."/>
            <person name="Xue W."/>
            <person name="Luo G."/>
        </authorList>
    </citation>
    <scope>NUCLEOTIDE SEQUENCE [LARGE SCALE GENOMIC DNA]</scope>
    <source>
        <strain evidence="2 4">AF26-4BH</strain>
        <strain evidence="1">TF05-5AC</strain>
    </source>
</reference>
<dbReference type="RefSeq" id="WP_025491373.1">
    <property type="nucleotide sequence ID" value="NZ_JBKUNB010000012.1"/>
</dbReference>
<dbReference type="InterPro" id="IPR006901">
    <property type="entry name" value="TrmK"/>
</dbReference>
<dbReference type="EMBL" id="QVLV01000007">
    <property type="protein sequence ID" value="RGE60335.1"/>
    <property type="molecule type" value="Genomic_DNA"/>
</dbReference>
<dbReference type="PIRSF" id="PIRSF018637">
    <property type="entry name" value="TrmK"/>
    <property type="match status" value="1"/>
</dbReference>
<keyword evidence="3" id="KW-1185">Reference proteome</keyword>
<dbReference type="OrthoDB" id="5881184at2"/>
<proteinExistence type="predicted"/>
<dbReference type="PANTHER" id="PTHR38451:SF1">
    <property type="entry name" value="TRNA (ADENINE(22)-N(1))-METHYLTRANSFERASE"/>
    <property type="match status" value="1"/>
</dbReference>
<dbReference type="Proteomes" id="UP000261166">
    <property type="component" value="Unassembled WGS sequence"/>
</dbReference>
<evidence type="ECO:0000313" key="2">
    <source>
        <dbReference type="EMBL" id="RGE72712.1"/>
    </source>
</evidence>
<name>A0A3E3I536_9FIRM</name>
<evidence type="ECO:0000313" key="3">
    <source>
        <dbReference type="Proteomes" id="UP000260812"/>
    </source>
</evidence>
<keyword evidence="1" id="KW-0808">Transferase</keyword>
<dbReference type="Proteomes" id="UP000260812">
    <property type="component" value="Unassembled WGS sequence"/>
</dbReference>
<accession>A0A3E3I536</accession>
<dbReference type="GO" id="GO:0032259">
    <property type="term" value="P:methylation"/>
    <property type="evidence" value="ECO:0007669"/>
    <property type="project" value="UniProtKB-KW"/>
</dbReference>
<sequence length="271" mass="30184">MELSKRLHMVASMVEKGSIPADVGCDHGYVAVYLIREGVCPRVFAMDVNEGPLERAREHVEEFGLAAYIDVRLSDGISGLPCRGGRPEADTLLAAGMGGRLMVKIMEEGREKLAQMRWAILQPQSEAWLVREALKKNGYFITEENMIWEEGKFYTVIKAVNLQNPPEGFCQKTLEAQEKRFLEECKSQGLLSSDEWERAADIFGSRLILEKNPVLLEYLKESLRKNRQISAGIDSASAGEAGAPEKEKTAGRLAQLAKEGQLLEQLIGIMK</sequence>
<dbReference type="GO" id="GO:0160105">
    <property type="term" value="F:tRNA (adenine(22)-N1)-methyltransferase activity"/>
    <property type="evidence" value="ECO:0007669"/>
    <property type="project" value="InterPro"/>
</dbReference>
<dbReference type="GeneID" id="97987602"/>
<gene>
    <name evidence="2" type="ORF">DWY69_07470</name>
    <name evidence="1" type="ORF">DXC51_12130</name>
</gene>
<dbReference type="Gene3D" id="3.40.50.150">
    <property type="entry name" value="Vaccinia Virus protein VP39"/>
    <property type="match status" value="1"/>
</dbReference>